<keyword evidence="2" id="KW-1185">Reference proteome</keyword>
<organism evidence="1 2">
    <name type="scientific">Paraburkholderia eburnea</name>
    <dbReference type="NCBI Taxonomy" id="1189126"/>
    <lineage>
        <taxon>Bacteria</taxon>
        <taxon>Pseudomonadati</taxon>
        <taxon>Pseudomonadota</taxon>
        <taxon>Betaproteobacteria</taxon>
        <taxon>Burkholderiales</taxon>
        <taxon>Burkholderiaceae</taxon>
        <taxon>Paraburkholderia</taxon>
    </lineage>
</organism>
<accession>A0A2S4LSW0</accession>
<comment type="caution">
    <text evidence="1">The sequence shown here is derived from an EMBL/GenBank/DDBJ whole genome shotgun (WGS) entry which is preliminary data.</text>
</comment>
<evidence type="ECO:0000313" key="1">
    <source>
        <dbReference type="EMBL" id="POR45542.1"/>
    </source>
</evidence>
<name>A0A2S4LSW0_9BURK</name>
<dbReference type="Proteomes" id="UP000237381">
    <property type="component" value="Unassembled WGS sequence"/>
</dbReference>
<protein>
    <submittedName>
        <fullName evidence="1">Uncharacterized protein</fullName>
    </submittedName>
</protein>
<proteinExistence type="predicted"/>
<dbReference type="AlphaFoldDB" id="A0A2S4LSW0"/>
<evidence type="ECO:0000313" key="2">
    <source>
        <dbReference type="Proteomes" id="UP000237381"/>
    </source>
</evidence>
<feature type="non-terminal residue" evidence="1">
    <location>
        <position position="1"/>
    </location>
</feature>
<sequence length="93" mass="9812">SNHPAASASLRLQQRNEIMKALFRFVNIFFSGYCLKDATRTTRRFSRQASLSVPQAAKGANLSATQDAAQGGSASISYFPAIAASGIAFAIAA</sequence>
<gene>
    <name evidence="1" type="ORF">B0G62_13248</name>
</gene>
<reference evidence="1 2" key="1">
    <citation type="submission" date="2018-01" db="EMBL/GenBank/DDBJ databases">
        <title>Genomic Encyclopedia of Type Strains, Phase III (KMG-III): the genomes of soil and plant-associated and newly described type strains.</title>
        <authorList>
            <person name="Whitman W."/>
        </authorList>
    </citation>
    <scope>NUCLEOTIDE SEQUENCE [LARGE SCALE GENOMIC DNA]</scope>
    <source>
        <strain evidence="1 2">JCM 18070</strain>
    </source>
</reference>
<dbReference type="EMBL" id="PQGA01000032">
    <property type="protein sequence ID" value="POR45542.1"/>
    <property type="molecule type" value="Genomic_DNA"/>
</dbReference>
<dbReference type="RefSeq" id="WP_208624259.1">
    <property type="nucleotide sequence ID" value="NZ_PQGA01000032.1"/>
</dbReference>